<name>A0A1V6LQZ4_9FLAO</name>
<evidence type="ECO:0000313" key="2">
    <source>
        <dbReference type="EMBL" id="OQD42603.1"/>
    </source>
</evidence>
<keyword evidence="1" id="KW-0812">Transmembrane</keyword>
<evidence type="ECO:0000256" key="1">
    <source>
        <dbReference type="SAM" id="Phobius"/>
    </source>
</evidence>
<dbReference type="AlphaFoldDB" id="A0A1V6LQZ4"/>
<comment type="caution">
    <text evidence="2">The sequence shown here is derived from an EMBL/GenBank/DDBJ whole genome shotgun (WGS) entry which is preliminary data.</text>
</comment>
<keyword evidence="3" id="KW-1185">Reference proteome</keyword>
<keyword evidence="1" id="KW-1133">Transmembrane helix</keyword>
<dbReference type="OrthoDB" id="9790326at2"/>
<organism evidence="2 3">
    <name type="scientific">Croceivirga radicis</name>
    <dbReference type="NCBI Taxonomy" id="1929488"/>
    <lineage>
        <taxon>Bacteria</taxon>
        <taxon>Pseudomonadati</taxon>
        <taxon>Bacteroidota</taxon>
        <taxon>Flavobacteriia</taxon>
        <taxon>Flavobacteriales</taxon>
        <taxon>Flavobacteriaceae</taxon>
        <taxon>Croceivirga</taxon>
    </lineage>
</organism>
<feature type="transmembrane region" description="Helical" evidence="1">
    <location>
        <begin position="83"/>
        <end position="105"/>
    </location>
</feature>
<sequence>MLKKGTKIYSILTGSCPKCHNESMYENKNPYALGDLFKMHERCSHCNTKYKIEPSFFYGAMYVSYAVGVAFAVAAFVVSNLFFGANLINTFISIIATLVVFMPIIMRLSRNIWINFFISYDPSSAKQKNNNQVTA</sequence>
<accession>A0A1V6LQZ4</accession>
<dbReference type="Pfam" id="PF06170">
    <property type="entry name" value="DUF983"/>
    <property type="match status" value="1"/>
</dbReference>
<dbReference type="InterPro" id="IPR009325">
    <property type="entry name" value="DUF983"/>
</dbReference>
<feature type="transmembrane region" description="Helical" evidence="1">
    <location>
        <begin position="56"/>
        <end position="77"/>
    </location>
</feature>
<dbReference type="EMBL" id="MTBC01000006">
    <property type="protein sequence ID" value="OQD42603.1"/>
    <property type="molecule type" value="Genomic_DNA"/>
</dbReference>
<reference evidence="2 3" key="1">
    <citation type="submission" date="2016-12" db="EMBL/GenBank/DDBJ databases">
        <authorList>
            <person name="Song W.-J."/>
            <person name="Kurnit D.M."/>
        </authorList>
    </citation>
    <scope>NUCLEOTIDE SEQUENCE [LARGE SCALE GENOMIC DNA]</scope>
    <source>
        <strain evidence="2 3">HSG9</strain>
    </source>
</reference>
<keyword evidence="1" id="KW-0472">Membrane</keyword>
<dbReference type="RefSeq" id="WP_080319280.1">
    <property type="nucleotide sequence ID" value="NZ_MTBC01000006.1"/>
</dbReference>
<dbReference type="Proteomes" id="UP000191680">
    <property type="component" value="Unassembled WGS sequence"/>
</dbReference>
<evidence type="ECO:0000313" key="3">
    <source>
        <dbReference type="Proteomes" id="UP000191680"/>
    </source>
</evidence>
<protein>
    <submittedName>
        <fullName evidence="2">DUF983 domain-containing protein</fullName>
    </submittedName>
</protein>
<proteinExistence type="predicted"/>
<gene>
    <name evidence="2" type="ORF">BUL40_10105</name>
</gene>